<organism evidence="1 2">
    <name type="scientific">Flavihumibacter solisilvae</name>
    <dbReference type="NCBI Taxonomy" id="1349421"/>
    <lineage>
        <taxon>Bacteria</taxon>
        <taxon>Pseudomonadati</taxon>
        <taxon>Bacteroidota</taxon>
        <taxon>Chitinophagia</taxon>
        <taxon>Chitinophagales</taxon>
        <taxon>Chitinophagaceae</taxon>
        <taxon>Flavihumibacter</taxon>
    </lineage>
</organism>
<accession>A0A0C1IZU2</accession>
<evidence type="ECO:0000313" key="1">
    <source>
        <dbReference type="EMBL" id="KIC96009.1"/>
    </source>
</evidence>
<gene>
    <name evidence="1" type="ORF">OI18_02125</name>
</gene>
<dbReference type="EMBL" id="JSVC01000002">
    <property type="protein sequence ID" value="KIC96009.1"/>
    <property type="molecule type" value="Genomic_DNA"/>
</dbReference>
<comment type="caution">
    <text evidence="1">The sequence shown here is derived from an EMBL/GenBank/DDBJ whole genome shotgun (WGS) entry which is preliminary data.</text>
</comment>
<proteinExistence type="predicted"/>
<protein>
    <submittedName>
        <fullName evidence="1">Uncharacterized protein</fullName>
    </submittedName>
</protein>
<keyword evidence="2" id="KW-1185">Reference proteome</keyword>
<name>A0A0C1IZU2_9BACT</name>
<sequence length="105" mass="11478">METEQKIFTDDFKRGVKFLASNNGRHLITDSTTNSPQFFGMNEQQSSPGGFPGNVFVLIDGLTTSAAGLLVMISHYQLYLAPPEGTSRMVVLCRNTGQADRSATF</sequence>
<dbReference type="STRING" id="1349421.OI18_02125"/>
<dbReference type="Proteomes" id="UP000031408">
    <property type="component" value="Unassembled WGS sequence"/>
</dbReference>
<evidence type="ECO:0000313" key="2">
    <source>
        <dbReference type="Proteomes" id="UP000031408"/>
    </source>
</evidence>
<reference evidence="1 2" key="1">
    <citation type="submission" date="2014-11" db="EMBL/GenBank/DDBJ databases">
        <title>Genome sequence of Flavihumibacter solisilvae 3-3.</title>
        <authorList>
            <person name="Zhou G."/>
            <person name="Li M."/>
            <person name="Wang G."/>
        </authorList>
    </citation>
    <scope>NUCLEOTIDE SEQUENCE [LARGE SCALE GENOMIC DNA]</scope>
    <source>
        <strain evidence="1 2">3-3</strain>
    </source>
</reference>
<dbReference type="AlphaFoldDB" id="A0A0C1IZU2"/>